<dbReference type="RefSeq" id="WP_367775021.1">
    <property type="nucleotide sequence ID" value="NZ_JBFNXR010000052.1"/>
</dbReference>
<dbReference type="SUPFAM" id="SSF56281">
    <property type="entry name" value="Metallo-hydrolase/oxidoreductase"/>
    <property type="match status" value="1"/>
</dbReference>
<protein>
    <submittedName>
        <fullName evidence="3">Subclass B3 metallo-beta-lactamase</fullName>
        <ecNumber evidence="3">3.5.2.6</ecNumber>
    </submittedName>
</protein>
<sequence length="287" mass="30404">MKRARTTLAISLAAIGSLAASSGDDPLLRPIAAEYAQRWLTPQAPKQVFGNTYAVGFGGLSVALIRTSAGLILVDGAVPQAVPDIEANLRRLGFSIRDVKLILSTEPHYDHAGGIAALARDSGATVIASPPAAAVLQNGGADPDDPQASTLARFPAIDKVRAVRNGEQIRLGDVAVTAVASPGHTEGSMSWQWRSCEGKDCATVVFASSLNPVASGAWRFSDHPERVTMFRNTFARFRTMPCDILLTAHPDASGAIRSPRNGSACRAYADEHEILLNRKLRAEQSPG</sequence>
<dbReference type="InterPro" id="IPR036866">
    <property type="entry name" value="RibonucZ/Hydroxyglut_hydro"/>
</dbReference>
<evidence type="ECO:0000313" key="4">
    <source>
        <dbReference type="Proteomes" id="UP001556118"/>
    </source>
</evidence>
<evidence type="ECO:0000259" key="2">
    <source>
        <dbReference type="SMART" id="SM00849"/>
    </source>
</evidence>
<feature type="chain" id="PRO_5047065601" evidence="1">
    <location>
        <begin position="20"/>
        <end position="287"/>
    </location>
</feature>
<keyword evidence="1" id="KW-0732">Signal</keyword>
<dbReference type="GO" id="GO:0008800">
    <property type="term" value="F:beta-lactamase activity"/>
    <property type="evidence" value="ECO:0007669"/>
    <property type="project" value="UniProtKB-EC"/>
</dbReference>
<comment type="caution">
    <text evidence="3">The sequence shown here is derived from an EMBL/GenBank/DDBJ whole genome shotgun (WGS) entry which is preliminary data.</text>
</comment>
<dbReference type="EC" id="3.5.2.6" evidence="3"/>
<accession>A0ABV3REP3</accession>
<gene>
    <name evidence="3" type="primary">bla</name>
    <name evidence="3" type="ORF">ABUH87_15585</name>
</gene>
<evidence type="ECO:0000313" key="3">
    <source>
        <dbReference type="EMBL" id="MEW9856562.1"/>
    </source>
</evidence>
<dbReference type="EMBL" id="JBFNXR010000052">
    <property type="protein sequence ID" value="MEW9856562.1"/>
    <property type="molecule type" value="Genomic_DNA"/>
</dbReference>
<dbReference type="InterPro" id="IPR001279">
    <property type="entry name" value="Metallo-B-lactamas"/>
</dbReference>
<dbReference type="PANTHER" id="PTHR42951:SF17">
    <property type="entry name" value="METALLO-BETA-LACTAMASE DOMAIN-CONTAINING PROTEIN"/>
    <property type="match status" value="1"/>
</dbReference>
<dbReference type="Proteomes" id="UP001556118">
    <property type="component" value="Unassembled WGS sequence"/>
</dbReference>
<keyword evidence="4" id="KW-1185">Reference proteome</keyword>
<feature type="domain" description="Metallo-beta-lactamase" evidence="2">
    <location>
        <begin position="59"/>
        <end position="249"/>
    </location>
</feature>
<dbReference type="Gene3D" id="3.60.15.10">
    <property type="entry name" value="Ribonuclease Z/Hydroxyacylglutathione hydrolase-like"/>
    <property type="match status" value="1"/>
</dbReference>
<dbReference type="Pfam" id="PF00753">
    <property type="entry name" value="Lactamase_B"/>
    <property type="match status" value="1"/>
</dbReference>
<dbReference type="NCBIfam" id="NF012229">
    <property type="entry name" value="bla_class_B_core"/>
    <property type="match status" value="1"/>
</dbReference>
<reference evidence="3 4" key="1">
    <citation type="submission" date="2024-06" db="EMBL/GenBank/DDBJ databases">
        <title>Novosphingobium rhizovicinus M1R2S20.</title>
        <authorList>
            <person name="Sun J.-Q."/>
        </authorList>
    </citation>
    <scope>NUCLEOTIDE SEQUENCE [LARGE SCALE GENOMIC DNA]</scope>
    <source>
        <strain evidence="3 4">M1R2S20</strain>
    </source>
</reference>
<organism evidence="3 4">
    <name type="scientific">Novosphingobium rhizovicinum</name>
    <dbReference type="NCBI Taxonomy" id="3228928"/>
    <lineage>
        <taxon>Bacteria</taxon>
        <taxon>Pseudomonadati</taxon>
        <taxon>Pseudomonadota</taxon>
        <taxon>Alphaproteobacteria</taxon>
        <taxon>Sphingomonadales</taxon>
        <taxon>Sphingomonadaceae</taxon>
        <taxon>Novosphingobium</taxon>
    </lineage>
</organism>
<proteinExistence type="predicted"/>
<dbReference type="PANTHER" id="PTHR42951">
    <property type="entry name" value="METALLO-BETA-LACTAMASE DOMAIN-CONTAINING"/>
    <property type="match status" value="1"/>
</dbReference>
<feature type="signal peptide" evidence="1">
    <location>
        <begin position="1"/>
        <end position="19"/>
    </location>
</feature>
<dbReference type="SMART" id="SM00849">
    <property type="entry name" value="Lactamase_B"/>
    <property type="match status" value="1"/>
</dbReference>
<dbReference type="InterPro" id="IPR050855">
    <property type="entry name" value="NDM-1-like"/>
</dbReference>
<keyword evidence="3" id="KW-0378">Hydrolase</keyword>
<name>A0ABV3REP3_9SPHN</name>
<evidence type="ECO:0000256" key="1">
    <source>
        <dbReference type="SAM" id="SignalP"/>
    </source>
</evidence>
<dbReference type="NCBIfam" id="NF033105">
    <property type="entry name" value="bla_subclass_B3"/>
    <property type="match status" value="1"/>
</dbReference>